<accession>A0ABT8D0B4</accession>
<keyword evidence="2" id="KW-1185">Reference proteome</keyword>
<sequence length="101" mass="12085">MINIVGHTHPGISIRTKQRHYFRLPCFYFDKGVFILPAFGDLTGLYIMERKRGDEVFIVLGDEVKRLKKYVAIFVFNEEKTFYYFLVIGQTEKIKERFIRK</sequence>
<evidence type="ECO:0000313" key="1">
    <source>
        <dbReference type="EMBL" id="MDN3710239.1"/>
    </source>
</evidence>
<proteinExistence type="predicted"/>
<reference evidence="2" key="1">
    <citation type="journal article" date="2019" name="Int. J. Syst. Evol. Microbiol.">
        <title>The Global Catalogue of Microorganisms (GCM) 10K type strain sequencing project: providing services to taxonomists for standard genome sequencing and annotation.</title>
        <authorList>
            <consortium name="The Broad Institute Genomics Platform"/>
            <consortium name="The Broad Institute Genome Sequencing Center for Infectious Disease"/>
            <person name="Wu L."/>
            <person name="Ma J."/>
        </authorList>
    </citation>
    <scope>NUCLEOTIDE SEQUENCE [LARGE SCALE GENOMIC DNA]</scope>
    <source>
        <strain evidence="2">CECT 7184</strain>
    </source>
</reference>
<gene>
    <name evidence="1" type="ORF">QW060_25600</name>
</gene>
<name>A0ABT8D0B4_9FLAO</name>
<dbReference type="EMBL" id="JAUFQU010000079">
    <property type="protein sequence ID" value="MDN3710239.1"/>
    <property type="molecule type" value="Genomic_DNA"/>
</dbReference>
<evidence type="ECO:0000313" key="2">
    <source>
        <dbReference type="Proteomes" id="UP001242368"/>
    </source>
</evidence>
<organism evidence="1 2">
    <name type="scientific">Paenimyroides ceti</name>
    <dbReference type="NCBI Taxonomy" id="395087"/>
    <lineage>
        <taxon>Bacteria</taxon>
        <taxon>Pseudomonadati</taxon>
        <taxon>Bacteroidota</taxon>
        <taxon>Flavobacteriia</taxon>
        <taxon>Flavobacteriales</taxon>
        <taxon>Flavobacteriaceae</taxon>
        <taxon>Paenimyroides</taxon>
    </lineage>
</organism>
<comment type="caution">
    <text evidence="1">The sequence shown here is derived from an EMBL/GenBank/DDBJ whole genome shotgun (WGS) entry which is preliminary data.</text>
</comment>
<dbReference type="RefSeq" id="WP_290365465.1">
    <property type="nucleotide sequence ID" value="NZ_JAUFQU010000079.1"/>
</dbReference>
<protein>
    <submittedName>
        <fullName evidence="1">Uncharacterized protein</fullName>
    </submittedName>
</protein>
<dbReference type="Proteomes" id="UP001242368">
    <property type="component" value="Unassembled WGS sequence"/>
</dbReference>